<name>A0A8H7N8N0_BIOOC</name>
<comment type="caution">
    <text evidence="2">The sequence shown here is derived from an EMBL/GenBank/DDBJ whole genome shotgun (WGS) entry which is preliminary data.</text>
</comment>
<organism evidence="2 3">
    <name type="scientific">Bionectria ochroleuca</name>
    <name type="common">Gliocladium roseum</name>
    <dbReference type="NCBI Taxonomy" id="29856"/>
    <lineage>
        <taxon>Eukaryota</taxon>
        <taxon>Fungi</taxon>
        <taxon>Dikarya</taxon>
        <taxon>Ascomycota</taxon>
        <taxon>Pezizomycotina</taxon>
        <taxon>Sordariomycetes</taxon>
        <taxon>Hypocreomycetidae</taxon>
        <taxon>Hypocreales</taxon>
        <taxon>Bionectriaceae</taxon>
        <taxon>Clonostachys</taxon>
    </lineage>
</organism>
<proteinExistence type="predicted"/>
<accession>A0A8H7N8N0</accession>
<protein>
    <submittedName>
        <fullName evidence="2">Uncharacterized protein</fullName>
    </submittedName>
</protein>
<evidence type="ECO:0000313" key="3">
    <source>
        <dbReference type="Proteomes" id="UP000616885"/>
    </source>
</evidence>
<feature type="region of interest" description="Disordered" evidence="1">
    <location>
        <begin position="235"/>
        <end position="260"/>
    </location>
</feature>
<dbReference type="AlphaFoldDB" id="A0A8H7N8N0"/>
<evidence type="ECO:0000256" key="1">
    <source>
        <dbReference type="SAM" id="MobiDB-lite"/>
    </source>
</evidence>
<evidence type="ECO:0000313" key="2">
    <source>
        <dbReference type="EMBL" id="KAF9751171.1"/>
    </source>
</evidence>
<gene>
    <name evidence="2" type="ORF">IM811_015391</name>
</gene>
<dbReference type="Proteomes" id="UP000616885">
    <property type="component" value="Unassembled WGS sequence"/>
</dbReference>
<reference evidence="2" key="1">
    <citation type="submission" date="2020-10" db="EMBL/GenBank/DDBJ databases">
        <title>High-Quality Genome Resource of Clonostachys rosea strain S41 by Oxford Nanopore Long-Read Sequencing.</title>
        <authorList>
            <person name="Wang H."/>
        </authorList>
    </citation>
    <scope>NUCLEOTIDE SEQUENCE</scope>
    <source>
        <strain evidence="2">S41</strain>
    </source>
</reference>
<sequence length="260" mass="29575">MMGDHCFTPNSSFQQYISSPVVHQTETKVNSMDFLRVVFCIPCCHVCTDDAPSGEMKPRQLKLTNGKRWRTSRVLEAPRRWSRRPASSLFSFKDEKRFTGFDMFSILATCPEEHPAPERLSAYLIPHSSVQNLDLIGTSFSSMCLDEENRFSLHGSKMQSKECSDSHRGGLLNKEYQPLPLLEPDLLSSSFGGTNENEDLPVQSMANRPLSVVYEYPESHTRSLRLSRLTQFSISSNNQTEQNKREPELYSGEPKVTNAR</sequence>
<dbReference type="EMBL" id="JADCTT010000006">
    <property type="protein sequence ID" value="KAF9751171.1"/>
    <property type="molecule type" value="Genomic_DNA"/>
</dbReference>